<gene>
    <name evidence="1" type="ORF">JOQ06_016156</name>
</gene>
<name>A0AAD6FB37_9TELE</name>
<evidence type="ECO:0000313" key="1">
    <source>
        <dbReference type="EMBL" id="KAJ4928364.1"/>
    </source>
</evidence>
<sequence>MTCEHTTQFAVTQVTCSLQTEIAQAGNPAELPGTQCALQIRPSHHTAGYNLTACLSSHHHRALSEPGLRLCCVFIQSYSPTMTTKLGFLAVSSLIFPWGLTGGSSVAWGQECHG</sequence>
<keyword evidence="2" id="KW-1185">Reference proteome</keyword>
<evidence type="ECO:0000313" key="2">
    <source>
        <dbReference type="Proteomes" id="UP001219934"/>
    </source>
</evidence>
<organism evidence="1 2">
    <name type="scientific">Pogonophryne albipinna</name>
    <dbReference type="NCBI Taxonomy" id="1090488"/>
    <lineage>
        <taxon>Eukaryota</taxon>
        <taxon>Metazoa</taxon>
        <taxon>Chordata</taxon>
        <taxon>Craniata</taxon>
        <taxon>Vertebrata</taxon>
        <taxon>Euteleostomi</taxon>
        <taxon>Actinopterygii</taxon>
        <taxon>Neopterygii</taxon>
        <taxon>Teleostei</taxon>
        <taxon>Neoteleostei</taxon>
        <taxon>Acanthomorphata</taxon>
        <taxon>Eupercaria</taxon>
        <taxon>Perciformes</taxon>
        <taxon>Notothenioidei</taxon>
        <taxon>Pogonophryne</taxon>
    </lineage>
</organism>
<dbReference type="EMBL" id="JAPTMU010000018">
    <property type="protein sequence ID" value="KAJ4928364.1"/>
    <property type="molecule type" value="Genomic_DNA"/>
</dbReference>
<protein>
    <submittedName>
        <fullName evidence="1">Uncharacterized protein</fullName>
    </submittedName>
</protein>
<feature type="non-terminal residue" evidence="1">
    <location>
        <position position="1"/>
    </location>
</feature>
<comment type="caution">
    <text evidence="1">The sequence shown here is derived from an EMBL/GenBank/DDBJ whole genome shotgun (WGS) entry which is preliminary data.</text>
</comment>
<reference evidence="1" key="1">
    <citation type="submission" date="2022-11" db="EMBL/GenBank/DDBJ databases">
        <title>Chromosome-level genome of Pogonophryne albipinna.</title>
        <authorList>
            <person name="Jo E."/>
        </authorList>
    </citation>
    <scope>NUCLEOTIDE SEQUENCE</scope>
    <source>
        <strain evidence="1">SGF0006</strain>
        <tissue evidence="1">Muscle</tissue>
    </source>
</reference>
<dbReference type="AlphaFoldDB" id="A0AAD6FB37"/>
<accession>A0AAD6FB37</accession>
<proteinExistence type="predicted"/>
<dbReference type="Proteomes" id="UP001219934">
    <property type="component" value="Unassembled WGS sequence"/>
</dbReference>